<dbReference type="Proteomes" id="UP000310506">
    <property type="component" value="Unassembled WGS sequence"/>
</dbReference>
<keyword evidence="4 5" id="KW-0131">Cell cycle</keyword>
<evidence type="ECO:0000256" key="2">
    <source>
        <dbReference type="ARBA" id="ARBA00022618"/>
    </source>
</evidence>
<evidence type="ECO:0000313" key="7">
    <source>
        <dbReference type="Proteomes" id="UP000310506"/>
    </source>
</evidence>
<keyword evidence="3 5" id="KW-0159">Chromosome partition</keyword>
<dbReference type="RefSeq" id="WP_136136431.1">
    <property type="nucleotide sequence ID" value="NZ_SDGV01000010.1"/>
</dbReference>
<name>A0A4V3TV63_9ENTE</name>
<dbReference type="GO" id="GO:0006260">
    <property type="term" value="P:DNA replication"/>
    <property type="evidence" value="ECO:0007669"/>
    <property type="project" value="UniProtKB-UniRule"/>
</dbReference>
<dbReference type="AlphaFoldDB" id="A0A4V3TV63"/>
<evidence type="ECO:0000313" key="6">
    <source>
        <dbReference type="EMBL" id="THB61659.1"/>
    </source>
</evidence>
<reference evidence="6 7" key="1">
    <citation type="submission" date="2019-01" db="EMBL/GenBank/DDBJ databases">
        <title>Vagococcus silagei sp. nov. isolated from brewer's grain.</title>
        <authorList>
            <person name="Guu J.-R."/>
        </authorList>
    </citation>
    <scope>NUCLEOTIDE SEQUENCE [LARGE SCALE GENOMIC DNA]</scope>
    <source>
        <strain evidence="6 7">2B-2</strain>
    </source>
</reference>
<dbReference type="GO" id="GO:0005737">
    <property type="term" value="C:cytoplasm"/>
    <property type="evidence" value="ECO:0007669"/>
    <property type="project" value="UniProtKB-SubCell"/>
</dbReference>
<dbReference type="Pfam" id="PF04079">
    <property type="entry name" value="SMC_ScpB"/>
    <property type="match status" value="1"/>
</dbReference>
<keyword evidence="2 5" id="KW-0132">Cell division</keyword>
<gene>
    <name evidence="5 6" type="primary">scpB</name>
    <name evidence="6" type="ORF">ESZ54_04200</name>
</gene>
<dbReference type="InterPro" id="IPR036390">
    <property type="entry name" value="WH_DNA-bd_sf"/>
</dbReference>
<sequence>MNKLSQIEVLLFVSGNEGVTLEELAHVIGCSTSETYDLIQVLIKKYHDDELSGMSILEVGNVFLLTTKQEYSNLLKKFAASSVTQSLSQAAIECLAIVAYKQPITRIELEEIRGVNSSGSIQRLISRQLITEKGRKDSPGRPILYGTTPYFLDYFGLKDLSSLPAITELEEEAEKAIPNDLFFDRFKEKFDEIDSENKTEMGE</sequence>
<evidence type="ECO:0000256" key="5">
    <source>
        <dbReference type="HAMAP-Rule" id="MF_01804"/>
    </source>
</evidence>
<dbReference type="HAMAP" id="MF_01804">
    <property type="entry name" value="ScpB"/>
    <property type="match status" value="1"/>
</dbReference>
<dbReference type="InterPro" id="IPR005234">
    <property type="entry name" value="ScpB_csome_segregation"/>
</dbReference>
<keyword evidence="7" id="KW-1185">Reference proteome</keyword>
<dbReference type="GO" id="GO:0051304">
    <property type="term" value="P:chromosome separation"/>
    <property type="evidence" value="ECO:0007669"/>
    <property type="project" value="InterPro"/>
</dbReference>
<comment type="subunit">
    <text evidence="5">Homodimer. Homodimerization may be required to stabilize the binding of ScpA to the Smc head domains. Component of a cohesin-like complex composed of ScpA, ScpB and the Smc homodimer, in which ScpA and ScpB bind to the head domain of Smc. The presence of the three proteins is required for the association of the complex with DNA.</text>
</comment>
<dbReference type="PANTHER" id="PTHR34298">
    <property type="entry name" value="SEGREGATION AND CONDENSATION PROTEIN B"/>
    <property type="match status" value="1"/>
</dbReference>
<dbReference type="GO" id="GO:0051301">
    <property type="term" value="P:cell division"/>
    <property type="evidence" value="ECO:0007669"/>
    <property type="project" value="UniProtKB-KW"/>
</dbReference>
<comment type="similarity">
    <text evidence="5">Belongs to the ScpB family.</text>
</comment>
<comment type="function">
    <text evidence="5">Participates in chromosomal partition during cell division. May act via the formation of a condensin-like complex containing Smc and ScpA that pull DNA away from mid-cell into both cell halves.</text>
</comment>
<dbReference type="InterPro" id="IPR036388">
    <property type="entry name" value="WH-like_DNA-bd_sf"/>
</dbReference>
<evidence type="ECO:0000256" key="4">
    <source>
        <dbReference type="ARBA" id="ARBA00023306"/>
    </source>
</evidence>
<dbReference type="PIRSF" id="PIRSF019345">
    <property type="entry name" value="ScpB"/>
    <property type="match status" value="1"/>
</dbReference>
<dbReference type="PANTHER" id="PTHR34298:SF2">
    <property type="entry name" value="SEGREGATION AND CONDENSATION PROTEIN B"/>
    <property type="match status" value="1"/>
</dbReference>
<evidence type="ECO:0000256" key="1">
    <source>
        <dbReference type="ARBA" id="ARBA00022490"/>
    </source>
</evidence>
<protein>
    <recommendedName>
        <fullName evidence="5">Segregation and condensation protein B</fullName>
    </recommendedName>
</protein>
<comment type="caution">
    <text evidence="6">The sequence shown here is derived from an EMBL/GenBank/DDBJ whole genome shotgun (WGS) entry which is preliminary data.</text>
</comment>
<dbReference type="OrthoDB" id="9806226at2"/>
<organism evidence="6 7">
    <name type="scientific">Vagococcus silagei</name>
    <dbReference type="NCBI Taxonomy" id="2508885"/>
    <lineage>
        <taxon>Bacteria</taxon>
        <taxon>Bacillati</taxon>
        <taxon>Bacillota</taxon>
        <taxon>Bacilli</taxon>
        <taxon>Lactobacillales</taxon>
        <taxon>Enterococcaceae</taxon>
        <taxon>Vagococcus</taxon>
    </lineage>
</organism>
<dbReference type="NCBIfam" id="TIGR00281">
    <property type="entry name" value="SMC-Scp complex subunit ScpB"/>
    <property type="match status" value="1"/>
</dbReference>
<dbReference type="EMBL" id="SDGV01000010">
    <property type="protein sequence ID" value="THB61659.1"/>
    <property type="molecule type" value="Genomic_DNA"/>
</dbReference>
<evidence type="ECO:0000256" key="3">
    <source>
        <dbReference type="ARBA" id="ARBA00022829"/>
    </source>
</evidence>
<proteinExistence type="inferred from homology"/>
<keyword evidence="1 5" id="KW-0963">Cytoplasm</keyword>
<dbReference type="Gene3D" id="1.10.10.10">
    <property type="entry name" value="Winged helix-like DNA-binding domain superfamily/Winged helix DNA-binding domain"/>
    <property type="match status" value="2"/>
</dbReference>
<accession>A0A4V3TV63</accession>
<comment type="subcellular location">
    <subcellularLocation>
        <location evidence="5">Cytoplasm</location>
    </subcellularLocation>
    <text evidence="5">Associated with two foci at the outer edges of the nucleoid region in young cells, and at four foci within both cell halves in older cells.</text>
</comment>
<dbReference type="SUPFAM" id="SSF46785">
    <property type="entry name" value="Winged helix' DNA-binding domain"/>
    <property type="match status" value="2"/>
</dbReference>